<evidence type="ECO:0000256" key="1">
    <source>
        <dbReference type="SAM" id="Coils"/>
    </source>
</evidence>
<name>A0A160FJ01_9BURK</name>
<dbReference type="EMBL" id="CP014578">
    <property type="protein sequence ID" value="ANB72114.1"/>
    <property type="molecule type" value="Genomic_DNA"/>
</dbReference>
<feature type="coiled-coil region" evidence="1">
    <location>
        <begin position="120"/>
        <end position="165"/>
    </location>
</feature>
<evidence type="ECO:0000313" key="2">
    <source>
        <dbReference type="EMBL" id="ANB72114.1"/>
    </source>
</evidence>
<organism evidence="2 3">
    <name type="scientific">Paraburkholderia phytofirmans OLGA172</name>
    <dbReference type="NCBI Taxonomy" id="1417228"/>
    <lineage>
        <taxon>Bacteria</taxon>
        <taxon>Pseudomonadati</taxon>
        <taxon>Pseudomonadota</taxon>
        <taxon>Betaproteobacteria</taxon>
        <taxon>Burkholderiales</taxon>
        <taxon>Burkholderiaceae</taxon>
        <taxon>Paraburkholderia</taxon>
    </lineage>
</organism>
<dbReference type="AlphaFoldDB" id="A0A160FJ01"/>
<proteinExistence type="predicted"/>
<dbReference type="KEGG" id="buz:AYM40_06815"/>
<accession>A0A160FJ01</accession>
<evidence type="ECO:0000313" key="3">
    <source>
        <dbReference type="Proteomes" id="UP000076852"/>
    </source>
</evidence>
<protein>
    <submittedName>
        <fullName evidence="2">Uncharacterized protein</fullName>
    </submittedName>
</protein>
<gene>
    <name evidence="2" type="ORF">AYM40_06815</name>
</gene>
<dbReference type="Proteomes" id="UP000076852">
    <property type="component" value="Chromosome 1"/>
</dbReference>
<dbReference type="STRING" id="1804984.AYM40_06815"/>
<keyword evidence="1" id="KW-0175">Coiled coil</keyword>
<sequence>MGCGGWDDIFMSSLAGLVTDPGLNPDVLWAFYESDPGRIAEKYDHVLAKLAPAVARSRVQFYTGVDLHTFFPGLWDRLKASTDADNQQHVNDLMERLQDLDPELRKKVLEQTDPSLLQRVEEIRAEHDALEMQLQGARDASRGRVAELEAQAAHLASNLEQAQSALTSTRLALMSAAVKDVSWLTAIRTRMMPAQPGRVPFHHSKEVALRGYKAAAGGQRVVPVLREVTWSLVPDTENGLHRGYKAATILRGEHFVPGVVVTYRRHNEDGVTSESDHLHWQLPSIYFGDYLELASSDNEPEAQLNWRGYEFQVRNPEGHVSEWIRFAYAFDDVSLEKIRAESFQQGVTLLNAGKPSDAVEPLRKAYVFSDRMLGMHADETFSKMLVWQQALDDASLSKLRFRVGDALKVTSGPHAGVTGSVEKLMLRHLHAYVVRPGTGGELIQVSDAQVDRGVTVDAR</sequence>
<reference evidence="2 3" key="1">
    <citation type="journal article" date="2016" name="Gene">
        <title>PacBio SMRT assembly of a complex multi-replicon genome reveals chlorocatechol degradative operon in a region of genome plasticity.</title>
        <authorList>
            <person name="Ricker N."/>
            <person name="Shen S.Y."/>
            <person name="Goordial J."/>
            <person name="Jin S."/>
            <person name="Fulthorpe R.R."/>
        </authorList>
    </citation>
    <scope>NUCLEOTIDE SEQUENCE [LARGE SCALE GENOMIC DNA]</scope>
    <source>
        <strain evidence="2 3">OLGA172</strain>
    </source>
</reference>
<keyword evidence="3" id="KW-1185">Reference proteome</keyword>